<dbReference type="Gene3D" id="1.10.10.10">
    <property type="entry name" value="Winged helix-like DNA-binding domain superfamily/Winged helix DNA-binding domain"/>
    <property type="match status" value="1"/>
</dbReference>
<organism evidence="1 2">
    <name type="scientific">Methylobacterium brachiatum</name>
    <dbReference type="NCBI Taxonomy" id="269660"/>
    <lineage>
        <taxon>Bacteria</taxon>
        <taxon>Pseudomonadati</taxon>
        <taxon>Pseudomonadota</taxon>
        <taxon>Alphaproteobacteria</taxon>
        <taxon>Hyphomicrobiales</taxon>
        <taxon>Methylobacteriaceae</taxon>
        <taxon>Methylobacterium</taxon>
    </lineage>
</organism>
<comment type="caution">
    <text evidence="1">The sequence shown here is derived from an EMBL/GenBank/DDBJ whole genome shotgun (WGS) entry which is preliminary data.</text>
</comment>
<dbReference type="InterPro" id="IPR009057">
    <property type="entry name" value="Homeodomain-like_sf"/>
</dbReference>
<proteinExistence type="predicted"/>
<dbReference type="EMBL" id="JAUSWL010000017">
    <property type="protein sequence ID" value="MDQ0546706.1"/>
    <property type="molecule type" value="Genomic_DNA"/>
</dbReference>
<dbReference type="Proteomes" id="UP001223420">
    <property type="component" value="Unassembled WGS sequence"/>
</dbReference>
<dbReference type="Pfam" id="PF13384">
    <property type="entry name" value="HTH_23"/>
    <property type="match status" value="1"/>
</dbReference>
<protein>
    <submittedName>
        <fullName evidence="1">Transposase</fullName>
    </submittedName>
</protein>
<evidence type="ECO:0000313" key="1">
    <source>
        <dbReference type="EMBL" id="MDQ0546706.1"/>
    </source>
</evidence>
<gene>
    <name evidence="1" type="ORF">QO001_005658</name>
</gene>
<reference evidence="1" key="1">
    <citation type="submission" date="2023-07" db="EMBL/GenBank/DDBJ databases">
        <title>Genomic Encyclopedia of Type Strains, Phase IV (KMG-IV): sequencing the most valuable type-strain genomes for metagenomic binning, comparative biology and taxonomic classification.</title>
        <authorList>
            <person name="Goeker M."/>
        </authorList>
    </citation>
    <scope>NUCLEOTIDE SEQUENCE</scope>
    <source>
        <strain evidence="1">DSM 19569</strain>
    </source>
</reference>
<accession>A0AAJ1TT67</accession>
<dbReference type="RefSeq" id="WP_230367934.1">
    <property type="nucleotide sequence ID" value="NZ_JAJALK010000017.1"/>
</dbReference>
<name>A0AAJ1TT67_9HYPH</name>
<dbReference type="InterPro" id="IPR036388">
    <property type="entry name" value="WH-like_DNA-bd_sf"/>
</dbReference>
<dbReference type="SUPFAM" id="SSF46689">
    <property type="entry name" value="Homeodomain-like"/>
    <property type="match status" value="1"/>
</dbReference>
<dbReference type="AlphaFoldDB" id="A0AAJ1TT67"/>
<evidence type="ECO:0000313" key="2">
    <source>
        <dbReference type="Proteomes" id="UP001223420"/>
    </source>
</evidence>
<sequence length="39" mass="4235">MTRPYADDLRARAVARYEAGESIRPIAAALQISPSCVSK</sequence>